<dbReference type="STRING" id="112090.W4H4U9"/>
<dbReference type="Gene3D" id="3.60.10.10">
    <property type="entry name" value="Endonuclease/exonuclease/phosphatase"/>
    <property type="match status" value="1"/>
</dbReference>
<dbReference type="InterPro" id="IPR005135">
    <property type="entry name" value="Endo/exonuclease/phosphatase"/>
</dbReference>
<feature type="domain" description="Endonuclease/exonuclease/phosphatase" evidence="1">
    <location>
        <begin position="46"/>
        <end position="350"/>
    </location>
</feature>
<accession>W4H4U9</accession>
<proteinExistence type="predicted"/>
<name>W4H4U9_APHAT</name>
<evidence type="ECO:0000313" key="2">
    <source>
        <dbReference type="EMBL" id="ETV87035.1"/>
    </source>
</evidence>
<dbReference type="GO" id="GO:0000175">
    <property type="term" value="F:3'-5'-RNA exonuclease activity"/>
    <property type="evidence" value="ECO:0007669"/>
    <property type="project" value="TreeGrafter"/>
</dbReference>
<organism evidence="2">
    <name type="scientific">Aphanomyces astaci</name>
    <name type="common">Crayfish plague agent</name>
    <dbReference type="NCBI Taxonomy" id="112090"/>
    <lineage>
        <taxon>Eukaryota</taxon>
        <taxon>Sar</taxon>
        <taxon>Stramenopiles</taxon>
        <taxon>Oomycota</taxon>
        <taxon>Saprolegniomycetes</taxon>
        <taxon>Saprolegniales</taxon>
        <taxon>Verrucalvaceae</taxon>
        <taxon>Aphanomyces</taxon>
    </lineage>
</organism>
<dbReference type="AlphaFoldDB" id="W4H4U9"/>
<dbReference type="InterPro" id="IPR036691">
    <property type="entry name" value="Endo/exonu/phosph_ase_sf"/>
</dbReference>
<sequence>MWVVRAAVAHRRSLSSKSSSIMPTIPSLVQTAAHPSAPSTFSIAQLNILASNLAKPDRFPYVHPPLLDWAIRKEILVRQLTSLQADVLCLEELSDYWTFFRPTFLALGYDSVYVKRPSGHVSEWSGEKKMDGCGLFFKQSKFRLKEVESVNFSDEHDRVALLVLLQEIATNQLVLVGATHLWWNSSKIDHQMKQLVELHREMADLTEFIHAKYTEDLPAGRTVPVVVCGDFNNSPSSQLYKYMENSFLRPDWTMKSAYADYRIADGTADTGSNEPLHTTVNFRRCWAIDYIWYSSEHVRPLSLLEIPSEAELRSEDGPAGWQDKSLGNLPADTTTTNQNGIPNSVHGSDHVPLLATFAFTS</sequence>
<dbReference type="EMBL" id="KI913116">
    <property type="protein sequence ID" value="ETV87035.1"/>
    <property type="molecule type" value="Genomic_DNA"/>
</dbReference>
<dbReference type="PANTHER" id="PTHR12121:SF68">
    <property type="entry name" value="CARBON CATABOLITE REPRESSOR PROTEIN 4 HOMOLOG 4-RELATED"/>
    <property type="match status" value="1"/>
</dbReference>
<evidence type="ECO:0000259" key="1">
    <source>
        <dbReference type="Pfam" id="PF03372"/>
    </source>
</evidence>
<dbReference type="Pfam" id="PF03372">
    <property type="entry name" value="Exo_endo_phos"/>
    <property type="match status" value="1"/>
</dbReference>
<dbReference type="OrthoDB" id="276515at2759"/>
<dbReference type="RefSeq" id="XP_009823834.1">
    <property type="nucleotide sequence ID" value="XM_009825532.1"/>
</dbReference>
<dbReference type="VEuPathDB" id="FungiDB:H257_02045"/>
<protein>
    <recommendedName>
        <fullName evidence="1">Endonuclease/exonuclease/phosphatase domain-containing protein</fullName>
    </recommendedName>
</protein>
<dbReference type="InterPro" id="IPR050410">
    <property type="entry name" value="CCR4/nocturin_mRNA_transcr"/>
</dbReference>
<dbReference type="PANTHER" id="PTHR12121">
    <property type="entry name" value="CARBON CATABOLITE REPRESSOR PROTEIN 4"/>
    <property type="match status" value="1"/>
</dbReference>
<dbReference type="SUPFAM" id="SSF56219">
    <property type="entry name" value="DNase I-like"/>
    <property type="match status" value="1"/>
</dbReference>
<reference evidence="2" key="1">
    <citation type="submission" date="2013-12" db="EMBL/GenBank/DDBJ databases">
        <title>The Genome Sequence of Aphanomyces astaci APO3.</title>
        <authorList>
            <consortium name="The Broad Institute Genomics Platform"/>
            <person name="Russ C."/>
            <person name="Tyler B."/>
            <person name="van West P."/>
            <person name="Dieguez-Uribeondo J."/>
            <person name="Young S.K."/>
            <person name="Zeng Q."/>
            <person name="Gargeya S."/>
            <person name="Fitzgerald M."/>
            <person name="Abouelleil A."/>
            <person name="Alvarado L."/>
            <person name="Chapman S.B."/>
            <person name="Gainer-Dewar J."/>
            <person name="Goldberg J."/>
            <person name="Griggs A."/>
            <person name="Gujja S."/>
            <person name="Hansen M."/>
            <person name="Howarth C."/>
            <person name="Imamovic A."/>
            <person name="Ireland A."/>
            <person name="Larimer J."/>
            <person name="McCowan C."/>
            <person name="Murphy C."/>
            <person name="Pearson M."/>
            <person name="Poon T.W."/>
            <person name="Priest M."/>
            <person name="Roberts A."/>
            <person name="Saif S."/>
            <person name="Shea T."/>
            <person name="Sykes S."/>
            <person name="Wortman J."/>
            <person name="Nusbaum C."/>
            <person name="Birren B."/>
        </authorList>
    </citation>
    <scope>NUCLEOTIDE SEQUENCE [LARGE SCALE GENOMIC DNA]</scope>
    <source>
        <strain evidence="2">APO3</strain>
    </source>
</reference>
<dbReference type="GeneID" id="20804041"/>
<gene>
    <name evidence="2" type="ORF">H257_02045</name>
</gene>